<evidence type="ECO:0008006" key="3">
    <source>
        <dbReference type="Google" id="ProtNLM"/>
    </source>
</evidence>
<dbReference type="RefSeq" id="WP_013766275.1">
    <property type="nucleotide sequence ID" value="NC_015510.1"/>
</dbReference>
<dbReference type="KEGG" id="hhy:Halhy_3885"/>
<evidence type="ECO:0000313" key="1">
    <source>
        <dbReference type="EMBL" id="AEE51736.1"/>
    </source>
</evidence>
<organism evidence="1 2">
    <name type="scientific">Haliscomenobacter hydrossis (strain ATCC 27775 / DSM 1100 / LMG 10767 / O)</name>
    <dbReference type="NCBI Taxonomy" id="760192"/>
    <lineage>
        <taxon>Bacteria</taxon>
        <taxon>Pseudomonadati</taxon>
        <taxon>Bacteroidota</taxon>
        <taxon>Saprospiria</taxon>
        <taxon>Saprospirales</taxon>
        <taxon>Haliscomenobacteraceae</taxon>
        <taxon>Haliscomenobacter</taxon>
    </lineage>
</organism>
<accession>F4L3A2</accession>
<protein>
    <recommendedName>
        <fullName evidence="3">Secretion system C-terminal sorting domain-containing protein</fullName>
    </recommendedName>
</protein>
<reference evidence="1 2" key="1">
    <citation type="journal article" date="2011" name="Stand. Genomic Sci.">
        <title>Complete genome sequence of Haliscomenobacter hydrossis type strain (O).</title>
        <authorList>
            <consortium name="US DOE Joint Genome Institute (JGI-PGF)"/>
            <person name="Daligault H."/>
            <person name="Lapidus A."/>
            <person name="Zeytun A."/>
            <person name="Nolan M."/>
            <person name="Lucas S."/>
            <person name="Del Rio T.G."/>
            <person name="Tice H."/>
            <person name="Cheng J.F."/>
            <person name="Tapia R."/>
            <person name="Han C."/>
            <person name="Goodwin L."/>
            <person name="Pitluck S."/>
            <person name="Liolios K."/>
            <person name="Pagani I."/>
            <person name="Ivanova N."/>
            <person name="Huntemann M."/>
            <person name="Mavromatis K."/>
            <person name="Mikhailova N."/>
            <person name="Pati A."/>
            <person name="Chen A."/>
            <person name="Palaniappan K."/>
            <person name="Land M."/>
            <person name="Hauser L."/>
            <person name="Brambilla E.M."/>
            <person name="Rohde M."/>
            <person name="Verbarg S."/>
            <person name="Goker M."/>
            <person name="Bristow J."/>
            <person name="Eisen J.A."/>
            <person name="Markowitz V."/>
            <person name="Hugenholtz P."/>
            <person name="Kyrpides N.C."/>
            <person name="Klenk H.P."/>
            <person name="Woyke T."/>
        </authorList>
    </citation>
    <scope>NUCLEOTIDE SEQUENCE [LARGE SCALE GENOMIC DNA]</scope>
    <source>
        <strain evidence="2">ATCC 27775 / DSM 1100 / LMG 10767 / O</strain>
    </source>
</reference>
<keyword evidence="2" id="KW-1185">Reference proteome</keyword>
<proteinExistence type="predicted"/>
<gene>
    <name evidence="1" type="ordered locus">Halhy_3885</name>
</gene>
<dbReference type="EMBL" id="CP002691">
    <property type="protein sequence ID" value="AEE51736.1"/>
    <property type="molecule type" value="Genomic_DNA"/>
</dbReference>
<dbReference type="STRING" id="760192.Halhy_3885"/>
<dbReference type="HOGENOM" id="CLU_1364615_0_0_10"/>
<dbReference type="AlphaFoldDB" id="F4L3A2"/>
<evidence type="ECO:0000313" key="2">
    <source>
        <dbReference type="Proteomes" id="UP000008461"/>
    </source>
</evidence>
<name>F4L3A2_HALH1</name>
<reference key="2">
    <citation type="submission" date="2011-04" db="EMBL/GenBank/DDBJ databases">
        <title>Complete sequence of chromosome of Haliscomenobacter hydrossis DSM 1100.</title>
        <authorList>
            <consortium name="US DOE Joint Genome Institute (JGI-PGF)"/>
            <person name="Lucas S."/>
            <person name="Han J."/>
            <person name="Lapidus A."/>
            <person name="Bruce D."/>
            <person name="Goodwin L."/>
            <person name="Pitluck S."/>
            <person name="Peters L."/>
            <person name="Kyrpides N."/>
            <person name="Mavromatis K."/>
            <person name="Ivanova N."/>
            <person name="Ovchinnikova G."/>
            <person name="Pagani I."/>
            <person name="Daligault H."/>
            <person name="Detter J.C."/>
            <person name="Han C."/>
            <person name="Land M."/>
            <person name="Hauser L."/>
            <person name="Markowitz V."/>
            <person name="Cheng J.-F."/>
            <person name="Hugenholtz P."/>
            <person name="Woyke T."/>
            <person name="Wu D."/>
            <person name="Verbarg S."/>
            <person name="Frueling A."/>
            <person name="Brambilla E."/>
            <person name="Klenk H.-P."/>
            <person name="Eisen J.A."/>
        </authorList>
    </citation>
    <scope>NUCLEOTIDE SEQUENCE</scope>
    <source>
        <strain>DSM 1100</strain>
    </source>
</reference>
<dbReference type="OrthoDB" id="977990at2"/>
<sequence length="200" mass="22437">MKDILKTTTRFALLLVLFVLPKAMQAKDSPFISINSIGSEKKVSLVLKNLTTPTTIRLESALEGILLEEEVTNSDYARVLNLNELSTGNYTLTISTSTRETEQPLSITRTGLSLNINERKQFYAPSIKANGNLVDVSLLNNQLTSLRMKIEDAEGILVFEDEVRNVVKLEKRYNLSKLPAGEYTIILQVGEKSYLKTIRK</sequence>
<dbReference type="Proteomes" id="UP000008461">
    <property type="component" value="Chromosome"/>
</dbReference>